<organism evidence="3 4">
    <name type="scientific">Ignisphaera aggregans (strain DSM 17230 / JCM 13409 / AQ1.S1)</name>
    <dbReference type="NCBI Taxonomy" id="583356"/>
    <lineage>
        <taxon>Archaea</taxon>
        <taxon>Thermoproteota</taxon>
        <taxon>Thermoprotei</taxon>
        <taxon>Desulfurococcales</taxon>
        <taxon>Desulfurococcaceae</taxon>
        <taxon>Ignisphaera</taxon>
    </lineage>
</organism>
<dbReference type="InterPro" id="IPR036465">
    <property type="entry name" value="vWFA_dom_sf"/>
</dbReference>
<proteinExistence type="predicted"/>
<keyword evidence="1" id="KW-0472">Membrane</keyword>
<accession>E0SNJ5</accession>
<dbReference type="SUPFAM" id="SSF53300">
    <property type="entry name" value="vWA-like"/>
    <property type="match status" value="1"/>
</dbReference>
<evidence type="ECO:0000313" key="3">
    <source>
        <dbReference type="EMBL" id="ADM27791.1"/>
    </source>
</evidence>
<keyword evidence="1" id="KW-1133">Transmembrane helix</keyword>
<feature type="transmembrane region" description="Helical" evidence="1">
    <location>
        <begin position="15"/>
        <end position="33"/>
    </location>
</feature>
<dbReference type="HOGENOM" id="CLU_867726_0_0_2"/>
<dbReference type="Proteomes" id="UP000001304">
    <property type="component" value="Chromosome"/>
</dbReference>
<sequence length="320" mass="35586">MFLQNQMTRIMFSNPYAIAIGIPLTASLLAIYMKTRKNRETVARRLILDMDLRAIHLLSIIKIFALIAIVIAMSQPYIETITVIPIEYSNALETYLNVTNILILLDISKSMGMQYGYGSRYSIALDVTRNILEIAQRRGDIVSIAVFSSTPRMLCRGVGMNISVEDCLSMLNSIEFEKYTAIGDAIIYGANYASLGLPTAIIVITDGAQNYGTPIENAIEFVKSRDIALVIVLIGDDSRAQRLRDVANIFSIPLIDVPSYRAGEDVAIDVSEHIYRESIVSSLKAFGRTEVYIYRNDFTPTYIAIIISIVLFIASIIEGV</sequence>
<dbReference type="STRING" id="583356.Igag_0976"/>
<name>E0SNJ5_IGNAA</name>
<dbReference type="Pfam" id="PF00092">
    <property type="entry name" value="VWA"/>
    <property type="match status" value="1"/>
</dbReference>
<protein>
    <submittedName>
        <fullName evidence="3">von Willebrand factor type A</fullName>
    </submittedName>
</protein>
<keyword evidence="4" id="KW-1185">Reference proteome</keyword>
<feature type="domain" description="VWFA" evidence="2">
    <location>
        <begin position="100"/>
        <end position="279"/>
    </location>
</feature>
<gene>
    <name evidence="3" type="ordered locus">Igag_0976</name>
</gene>
<dbReference type="SMART" id="SM00327">
    <property type="entry name" value="VWA"/>
    <property type="match status" value="1"/>
</dbReference>
<keyword evidence="1" id="KW-0812">Transmembrane</keyword>
<dbReference type="PROSITE" id="PS50234">
    <property type="entry name" value="VWFA"/>
    <property type="match status" value="1"/>
</dbReference>
<dbReference type="Gene3D" id="3.40.50.410">
    <property type="entry name" value="von Willebrand factor, type A domain"/>
    <property type="match status" value="1"/>
</dbReference>
<evidence type="ECO:0000256" key="1">
    <source>
        <dbReference type="SAM" id="Phobius"/>
    </source>
</evidence>
<dbReference type="KEGG" id="iag:Igag_0976"/>
<evidence type="ECO:0000259" key="2">
    <source>
        <dbReference type="PROSITE" id="PS50234"/>
    </source>
</evidence>
<evidence type="ECO:0000313" key="4">
    <source>
        <dbReference type="Proteomes" id="UP000001304"/>
    </source>
</evidence>
<dbReference type="InterPro" id="IPR002035">
    <property type="entry name" value="VWF_A"/>
</dbReference>
<dbReference type="AlphaFoldDB" id="E0SNJ5"/>
<feature type="transmembrane region" description="Helical" evidence="1">
    <location>
        <begin position="54"/>
        <end position="73"/>
    </location>
</feature>
<reference evidence="3 4" key="1">
    <citation type="journal article" date="2010" name="Stand. Genomic Sci.">
        <title>Complete genome sequence of Ignisphaera aggregans type strain (AQ1.S1).</title>
        <authorList>
            <person name="Goker M."/>
            <person name="Held B."/>
            <person name="Lapidus A."/>
            <person name="Nolan M."/>
            <person name="Spring S."/>
            <person name="Yasawong M."/>
            <person name="Lucas S."/>
            <person name="Glavina Del Rio T."/>
            <person name="Tice H."/>
            <person name="Cheng J.F."/>
            <person name="Goodwin L."/>
            <person name="Tapia R."/>
            <person name="Pitluck S."/>
            <person name="Liolios K."/>
            <person name="Ivanova N."/>
            <person name="Mavromatis K."/>
            <person name="Mikhailova N."/>
            <person name="Pati A."/>
            <person name="Chen A."/>
            <person name="Palaniappan K."/>
            <person name="Brambilla E."/>
            <person name="Land M."/>
            <person name="Hauser L."/>
            <person name="Chang Y.J."/>
            <person name="Jeffries C.D."/>
            <person name="Brettin T."/>
            <person name="Detter J.C."/>
            <person name="Han C."/>
            <person name="Rohde M."/>
            <person name="Sikorski J."/>
            <person name="Woyke T."/>
            <person name="Bristow J."/>
            <person name="Eisen J.A."/>
            <person name="Markowitz V."/>
            <person name="Hugenholtz P."/>
            <person name="Kyrpides N.C."/>
            <person name="Klenk H.P."/>
        </authorList>
    </citation>
    <scope>NUCLEOTIDE SEQUENCE [LARGE SCALE GENOMIC DNA]</scope>
    <source>
        <strain evidence="4">DSM 17230 / JCM 13409 / AQ1.S1</strain>
    </source>
</reference>
<dbReference type="BioCyc" id="IAGG583356:GHAH-959-MONOMER"/>
<feature type="transmembrane region" description="Helical" evidence="1">
    <location>
        <begin position="298"/>
        <end position="317"/>
    </location>
</feature>
<dbReference type="EMBL" id="CP002098">
    <property type="protein sequence ID" value="ADM27791.1"/>
    <property type="molecule type" value="Genomic_DNA"/>
</dbReference>